<evidence type="ECO:0000313" key="2">
    <source>
        <dbReference type="Proteomes" id="UP000468943"/>
    </source>
</evidence>
<gene>
    <name evidence="1" type="ORF">GRI36_05605</name>
</gene>
<dbReference type="AlphaFoldDB" id="A0A6I4SNP0"/>
<accession>A0A6I4SNP0</accession>
<dbReference type="GO" id="GO:0006281">
    <property type="term" value="P:DNA repair"/>
    <property type="evidence" value="ECO:0007669"/>
    <property type="project" value="TreeGrafter"/>
</dbReference>
<evidence type="ECO:0000313" key="1">
    <source>
        <dbReference type="EMBL" id="MXO56352.1"/>
    </source>
</evidence>
<dbReference type="SFLD" id="SFLDG01129">
    <property type="entry name" value="C1.5:_HAD__Beta-PGM__Phosphata"/>
    <property type="match status" value="1"/>
</dbReference>
<dbReference type="SFLD" id="SFLDS00003">
    <property type="entry name" value="Haloacid_Dehalogenase"/>
    <property type="match status" value="1"/>
</dbReference>
<dbReference type="SUPFAM" id="SSF56784">
    <property type="entry name" value="HAD-like"/>
    <property type="match status" value="1"/>
</dbReference>
<comment type="caution">
    <text evidence="1">The sequence shown here is derived from an EMBL/GenBank/DDBJ whole genome shotgun (WGS) entry which is preliminary data.</text>
</comment>
<sequence length="222" mass="23723">MSGKLAIFDCDGTLVDGQASICEAMEIAFDAADLPAPDRHSVRRIVGLSLPQALSELAPSASGNQRAAAVDAYKSAFRSSRLEGRLQEPLFDGIPELLDRLRDAGWLLAVATGKSDRGLFSCLMTHGLNDHFVSLQTADRHPSKPHPAMLEAAIADAALIDDAVNTDSAVMIGDTTFDITMARSARVRSIGVDWGYHTPQELLAEGAEAIARNPRELGAMLL</sequence>
<proteinExistence type="predicted"/>
<protein>
    <submittedName>
        <fullName evidence="1">HAD hydrolase-like protein</fullName>
    </submittedName>
</protein>
<organism evidence="1 2">
    <name type="scientific">Pontixanthobacter gangjinensis</name>
    <dbReference type="NCBI Taxonomy" id="1028742"/>
    <lineage>
        <taxon>Bacteria</taxon>
        <taxon>Pseudomonadati</taxon>
        <taxon>Pseudomonadota</taxon>
        <taxon>Alphaproteobacteria</taxon>
        <taxon>Sphingomonadales</taxon>
        <taxon>Erythrobacteraceae</taxon>
        <taxon>Pontixanthobacter</taxon>
    </lineage>
</organism>
<dbReference type="InterPro" id="IPR023198">
    <property type="entry name" value="PGP-like_dom2"/>
</dbReference>
<dbReference type="PANTHER" id="PTHR43434:SF24">
    <property type="entry name" value="HYDROLASE-RELATED"/>
    <property type="match status" value="1"/>
</dbReference>
<dbReference type="GO" id="GO:0008967">
    <property type="term" value="F:phosphoglycolate phosphatase activity"/>
    <property type="evidence" value="ECO:0007669"/>
    <property type="project" value="TreeGrafter"/>
</dbReference>
<dbReference type="InterPro" id="IPR041492">
    <property type="entry name" value="HAD_2"/>
</dbReference>
<reference evidence="1 2" key="1">
    <citation type="submission" date="2019-12" db="EMBL/GenBank/DDBJ databases">
        <title>Genomic-based taxomic classification of the family Erythrobacteraceae.</title>
        <authorList>
            <person name="Xu L."/>
        </authorList>
    </citation>
    <scope>NUCLEOTIDE SEQUENCE [LARGE SCALE GENOMIC DNA]</scope>
    <source>
        <strain evidence="1 2">JCM 17802</strain>
    </source>
</reference>
<dbReference type="Pfam" id="PF13419">
    <property type="entry name" value="HAD_2"/>
    <property type="match status" value="1"/>
</dbReference>
<dbReference type="GO" id="GO:0005829">
    <property type="term" value="C:cytosol"/>
    <property type="evidence" value="ECO:0007669"/>
    <property type="project" value="TreeGrafter"/>
</dbReference>
<keyword evidence="2" id="KW-1185">Reference proteome</keyword>
<dbReference type="InterPro" id="IPR050155">
    <property type="entry name" value="HAD-like_hydrolase_sf"/>
</dbReference>
<dbReference type="EMBL" id="WTYS01000001">
    <property type="protein sequence ID" value="MXO56352.1"/>
    <property type="molecule type" value="Genomic_DNA"/>
</dbReference>
<dbReference type="RefSeq" id="WP_160597560.1">
    <property type="nucleotide sequence ID" value="NZ_WTYS01000001.1"/>
</dbReference>
<dbReference type="InterPro" id="IPR036412">
    <property type="entry name" value="HAD-like_sf"/>
</dbReference>
<dbReference type="OrthoDB" id="9793014at2"/>
<dbReference type="Gene3D" id="3.40.50.1000">
    <property type="entry name" value="HAD superfamily/HAD-like"/>
    <property type="match status" value="1"/>
</dbReference>
<dbReference type="InterPro" id="IPR023214">
    <property type="entry name" value="HAD_sf"/>
</dbReference>
<dbReference type="Proteomes" id="UP000468943">
    <property type="component" value="Unassembled WGS sequence"/>
</dbReference>
<dbReference type="PANTHER" id="PTHR43434">
    <property type="entry name" value="PHOSPHOGLYCOLATE PHOSPHATASE"/>
    <property type="match status" value="1"/>
</dbReference>
<keyword evidence="1" id="KW-0378">Hydrolase</keyword>
<name>A0A6I4SNP0_9SPHN</name>
<dbReference type="Gene3D" id="1.10.150.240">
    <property type="entry name" value="Putative phosphatase, domain 2"/>
    <property type="match status" value="1"/>
</dbReference>